<dbReference type="NCBIfam" id="NF003818">
    <property type="entry name" value="PRK05409.1"/>
    <property type="match status" value="1"/>
</dbReference>
<dbReference type="STRING" id="81479.RA876_01280"/>
<evidence type="ECO:0000313" key="1">
    <source>
        <dbReference type="EMBL" id="OLP07498.1"/>
    </source>
</evidence>
<evidence type="ECO:0000313" key="2">
    <source>
        <dbReference type="Proteomes" id="UP000185911"/>
    </source>
</evidence>
<keyword evidence="2" id="KW-1185">Reference proteome</keyword>
<dbReference type="AlphaFoldDB" id="A0A1Q8YHG3"/>
<reference evidence="1 2" key="1">
    <citation type="submission" date="2017-01" db="EMBL/GenBank/DDBJ databases">
        <title>Genome sequence of Rhodoferax antarcticus ANT.BR, a psychrophilic purple nonsulfur bacterium from an Antarctic microbial mat.</title>
        <authorList>
            <person name="Baker J."/>
            <person name="Riester C."/>
            <person name="Skinner B."/>
            <person name="Newell A."/>
            <person name="Swingley W."/>
            <person name="Madigan M."/>
            <person name="Jung D."/>
            <person name="Asao M."/>
            <person name="Chen M."/>
            <person name="Loughlin P."/>
            <person name="Pan H."/>
            <person name="Lin S."/>
            <person name="Li N."/>
            <person name="Shaw J."/>
            <person name="Prado M."/>
            <person name="Sherman C."/>
            <person name="Li X."/>
            <person name="Tang J."/>
            <person name="Blankenship R."/>
            <person name="Zhao T."/>
            <person name="Touchman J."/>
            <person name="Sattley M."/>
        </authorList>
    </citation>
    <scope>NUCLEOTIDE SEQUENCE [LARGE SCALE GENOMIC DNA]</scope>
    <source>
        <strain evidence="1 2">ANT.BR</strain>
    </source>
</reference>
<gene>
    <name evidence="1" type="ORF">BLL52_1328</name>
</gene>
<dbReference type="PANTHER" id="PTHR42194:SF1">
    <property type="entry name" value="UPF0276 PROTEIN HI_1600"/>
    <property type="match status" value="1"/>
</dbReference>
<proteinExistence type="predicted"/>
<dbReference type="Proteomes" id="UP000185911">
    <property type="component" value="Unassembled WGS sequence"/>
</dbReference>
<comment type="caution">
    <text evidence="1">The sequence shown here is derived from an EMBL/GenBank/DDBJ whole genome shotgun (WGS) entry which is preliminary data.</text>
</comment>
<organism evidence="1 2">
    <name type="scientific">Rhodoferax antarcticus ANT.BR</name>
    <dbReference type="NCBI Taxonomy" id="1111071"/>
    <lineage>
        <taxon>Bacteria</taxon>
        <taxon>Pseudomonadati</taxon>
        <taxon>Pseudomonadota</taxon>
        <taxon>Betaproteobacteria</taxon>
        <taxon>Burkholderiales</taxon>
        <taxon>Comamonadaceae</taxon>
        <taxon>Rhodoferax</taxon>
    </lineage>
</organism>
<dbReference type="PANTHER" id="PTHR42194">
    <property type="entry name" value="UPF0276 PROTEIN HI_1600"/>
    <property type="match status" value="1"/>
</dbReference>
<sequence length="236" mass="25389">MEPVRVSDHASFARAAWPHGGADPIHAADLLPMPFSAAALQTMSANVSRVQNRLQRQILVENLSAYLRWTPAADEPFMAEPDFLSQLALHTGCALLVDVNNLYVYALNARIHGQGGDPVQHCCAWLDAIAPGDVGEIHLAGHCHVLPEPGGAPLDEIVIDDHGSRVCAAVWHIYRHAVDRFGPVPTLIEWDTDIPALQVLLDEAALAREVGAQQLTSRAPATGRAAAQMPAHKVLA</sequence>
<name>A0A1Q8YHG3_9BURK</name>
<dbReference type="Pfam" id="PF05114">
    <property type="entry name" value="MbnB_TglH_ChrH"/>
    <property type="match status" value="1"/>
</dbReference>
<dbReference type="InterPro" id="IPR007801">
    <property type="entry name" value="MbnB/TglH/ChrH"/>
</dbReference>
<protein>
    <recommendedName>
        <fullName evidence="3">DUF692 domain-containing protein</fullName>
    </recommendedName>
</protein>
<dbReference type="Gene3D" id="3.20.20.150">
    <property type="entry name" value="Divalent-metal-dependent TIM barrel enzymes"/>
    <property type="match status" value="1"/>
</dbReference>
<dbReference type="EMBL" id="MSYM01000008">
    <property type="protein sequence ID" value="OLP07498.1"/>
    <property type="molecule type" value="Genomic_DNA"/>
</dbReference>
<accession>A0A1Q8YHG3</accession>
<evidence type="ECO:0008006" key="3">
    <source>
        <dbReference type="Google" id="ProtNLM"/>
    </source>
</evidence>